<dbReference type="Pfam" id="PF13302">
    <property type="entry name" value="Acetyltransf_3"/>
    <property type="match status" value="1"/>
</dbReference>
<dbReference type="PROSITE" id="PS51186">
    <property type="entry name" value="GNAT"/>
    <property type="match status" value="1"/>
</dbReference>
<proteinExistence type="predicted"/>
<gene>
    <name evidence="2" type="ORF">GCM10007315_29320</name>
</gene>
<dbReference type="InterPro" id="IPR051531">
    <property type="entry name" value="N-acetyltransferase"/>
</dbReference>
<reference evidence="2" key="1">
    <citation type="journal article" date="2014" name="Int. J. Syst. Evol. Microbiol.">
        <title>Complete genome sequence of Corynebacterium casei LMG S-19264T (=DSM 44701T), isolated from a smear-ripened cheese.</title>
        <authorList>
            <consortium name="US DOE Joint Genome Institute (JGI-PGF)"/>
            <person name="Walter F."/>
            <person name="Albersmeier A."/>
            <person name="Kalinowski J."/>
            <person name="Ruckert C."/>
        </authorList>
    </citation>
    <scope>NUCLEOTIDE SEQUENCE</scope>
    <source>
        <strain evidence="2">KCTC 23310</strain>
    </source>
</reference>
<accession>A0A918TUD1</accession>
<organism evidence="2 3">
    <name type="scientific">Neogemmobacter tilapiae</name>
    <dbReference type="NCBI Taxonomy" id="875041"/>
    <lineage>
        <taxon>Bacteria</taxon>
        <taxon>Pseudomonadati</taxon>
        <taxon>Pseudomonadota</taxon>
        <taxon>Alphaproteobacteria</taxon>
        <taxon>Rhodobacterales</taxon>
        <taxon>Paracoccaceae</taxon>
        <taxon>Neogemmobacter</taxon>
    </lineage>
</organism>
<dbReference type="SUPFAM" id="SSF55729">
    <property type="entry name" value="Acyl-CoA N-acyltransferases (Nat)"/>
    <property type="match status" value="1"/>
</dbReference>
<dbReference type="GO" id="GO:0016747">
    <property type="term" value="F:acyltransferase activity, transferring groups other than amino-acyl groups"/>
    <property type="evidence" value="ECO:0007669"/>
    <property type="project" value="InterPro"/>
</dbReference>
<protein>
    <submittedName>
        <fullName evidence="2">N-acetyltransferase</fullName>
    </submittedName>
</protein>
<dbReference type="InterPro" id="IPR000182">
    <property type="entry name" value="GNAT_dom"/>
</dbReference>
<evidence type="ECO:0000259" key="1">
    <source>
        <dbReference type="PROSITE" id="PS51186"/>
    </source>
</evidence>
<dbReference type="PANTHER" id="PTHR43792">
    <property type="entry name" value="GNAT FAMILY, PUTATIVE (AFU_ORTHOLOGUE AFUA_3G00765)-RELATED-RELATED"/>
    <property type="match status" value="1"/>
</dbReference>
<evidence type="ECO:0000313" key="3">
    <source>
        <dbReference type="Proteomes" id="UP000638981"/>
    </source>
</evidence>
<keyword evidence="3" id="KW-1185">Reference proteome</keyword>
<comment type="caution">
    <text evidence="2">The sequence shown here is derived from an EMBL/GenBank/DDBJ whole genome shotgun (WGS) entry which is preliminary data.</text>
</comment>
<dbReference type="InterPro" id="IPR016181">
    <property type="entry name" value="Acyl_CoA_acyltransferase"/>
</dbReference>
<name>A0A918TUD1_9RHOB</name>
<dbReference type="Gene3D" id="3.40.630.30">
    <property type="match status" value="1"/>
</dbReference>
<dbReference type="RefSeq" id="WP_189412468.1">
    <property type="nucleotide sequence ID" value="NZ_BMYJ01000010.1"/>
</dbReference>
<dbReference type="PANTHER" id="PTHR43792:SF1">
    <property type="entry name" value="N-ACETYLTRANSFERASE DOMAIN-CONTAINING PROTEIN"/>
    <property type="match status" value="1"/>
</dbReference>
<reference evidence="2" key="2">
    <citation type="submission" date="2020-09" db="EMBL/GenBank/DDBJ databases">
        <authorList>
            <person name="Sun Q."/>
            <person name="Kim S."/>
        </authorList>
    </citation>
    <scope>NUCLEOTIDE SEQUENCE</scope>
    <source>
        <strain evidence="2">KCTC 23310</strain>
    </source>
</reference>
<feature type="domain" description="N-acetyltransferase" evidence="1">
    <location>
        <begin position="23"/>
        <end position="178"/>
    </location>
</feature>
<sequence length="178" mass="19526">MTALSHHKETRFAQAPRLETARLVLRPLHIDDFPAYQAFLATDRARFMGGPHGTEKAWSFFTNDSAQWPLLGMGGLMISHQGQTVGQVALCHGPIFPEPELGWFLYDGFEGQGFASEAAAALLQWAFHTRGLDTVVSYIDPANTPSANVARRLGGQIDRDAATPGGEGTDVWRYRRAA</sequence>
<evidence type="ECO:0000313" key="2">
    <source>
        <dbReference type="EMBL" id="GHC63258.1"/>
    </source>
</evidence>
<dbReference type="EMBL" id="BMYJ01000010">
    <property type="protein sequence ID" value="GHC63258.1"/>
    <property type="molecule type" value="Genomic_DNA"/>
</dbReference>
<dbReference type="AlphaFoldDB" id="A0A918TUD1"/>
<dbReference type="Proteomes" id="UP000638981">
    <property type="component" value="Unassembled WGS sequence"/>
</dbReference>